<evidence type="ECO:0000313" key="16">
    <source>
        <dbReference type="EMBL" id="GAB1292929.1"/>
    </source>
</evidence>
<evidence type="ECO:0000259" key="15">
    <source>
        <dbReference type="PROSITE" id="PS51767"/>
    </source>
</evidence>
<keyword evidence="7 13" id="KW-0064">Aspartyl protease</keyword>
<comment type="catalytic activity">
    <reaction evidence="1">
        <text>Specificity similar to, but narrower than, that of pepsin A. Does not cleave the 4-Gln-|-His-5 bond in B chain of insulin.</text>
        <dbReference type="EC" id="3.4.23.5"/>
    </reaction>
</comment>
<evidence type="ECO:0000256" key="8">
    <source>
        <dbReference type="ARBA" id="ARBA00022801"/>
    </source>
</evidence>
<sequence length="519" mass="56721">MQTPGVLLLVLGLLAASSSALIRFGVAQFKYLGDEVCPTGDQALLRPVDLAFVLDEAFVAARVFAHSTMEFPFELIPLRKFTSIRRTMTEAGGSVEDLILKDPITKYSMQSSARTNEPVSELLKNYLDAQYYGEIGIGTPPQCFTVVFDTGSSNLWVPSIHCKLFSLACWVHRKYNSGKSSTYVKNGTVFDIHYGSGSLSGYLSEDTVSADGRQTECGFRVIVVNYAALIPCKSSDKGGVKVEKQVFGEATKQPGIVFVAAKFDGILGMGYPYISVDNVLPVFDNLMKQKLVDNNIFSFYLNRPVQQFCSGTSQDGQLVQLPMEARKRVLDSQELGRELSPWDPTGQPGGELMLGGTDSKYYHGELSYLNVTRKAYWQVHMDQLEVGSGLTLCKGGCEAIVDTGTSLLVGPVDEVKELQKAIGAVPLIQGEYMIPCEKVSSLPTVILKLGGKNYELHPDKYILKVSQGGKTICLSGFMGMDIPPPSGPLWILGDVFIGSYYTVFDRDNNRVGFAKAAVL</sequence>
<dbReference type="InterPro" id="IPR001461">
    <property type="entry name" value="Aspartic_peptidase_A1"/>
</dbReference>
<keyword evidence="12" id="KW-0458">Lysosome</keyword>
<evidence type="ECO:0000256" key="3">
    <source>
        <dbReference type="ARBA" id="ARBA00007447"/>
    </source>
</evidence>
<dbReference type="InterPro" id="IPR012848">
    <property type="entry name" value="Aspartic_peptidase_N"/>
</dbReference>
<dbReference type="EMBL" id="BAAFST010000007">
    <property type="protein sequence ID" value="GAB1292929.1"/>
    <property type="molecule type" value="Genomic_DNA"/>
</dbReference>
<name>A0ABQ0F0W3_APOSI</name>
<keyword evidence="6 13" id="KW-0645">Protease</keyword>
<dbReference type="EC" id="3.4.23.5" evidence="4"/>
<evidence type="ECO:0000256" key="2">
    <source>
        <dbReference type="ARBA" id="ARBA00004371"/>
    </source>
</evidence>
<organism evidence="16 17">
    <name type="scientific">Apodemus speciosus</name>
    <name type="common">Large Japanese field mouse</name>
    <dbReference type="NCBI Taxonomy" id="105296"/>
    <lineage>
        <taxon>Eukaryota</taxon>
        <taxon>Metazoa</taxon>
        <taxon>Chordata</taxon>
        <taxon>Craniata</taxon>
        <taxon>Vertebrata</taxon>
        <taxon>Euteleostomi</taxon>
        <taxon>Mammalia</taxon>
        <taxon>Eutheria</taxon>
        <taxon>Euarchontoglires</taxon>
        <taxon>Glires</taxon>
        <taxon>Rodentia</taxon>
        <taxon>Myomorpha</taxon>
        <taxon>Muroidea</taxon>
        <taxon>Muridae</taxon>
        <taxon>Murinae</taxon>
        <taxon>Apodemus</taxon>
    </lineage>
</organism>
<comment type="subcellular location">
    <subcellularLocation>
        <location evidence="2">Lysosome</location>
    </subcellularLocation>
</comment>
<dbReference type="Proteomes" id="UP001623349">
    <property type="component" value="Unassembled WGS sequence"/>
</dbReference>
<keyword evidence="8 13" id="KW-0378">Hydrolase</keyword>
<keyword evidence="10" id="KW-1015">Disulfide bond</keyword>
<feature type="domain" description="Peptidase A1" evidence="15">
    <location>
        <begin position="131"/>
        <end position="514"/>
    </location>
</feature>
<evidence type="ECO:0000313" key="17">
    <source>
        <dbReference type="Proteomes" id="UP001623349"/>
    </source>
</evidence>
<accession>A0ABQ0F0W3</accession>
<dbReference type="Pfam" id="PF00026">
    <property type="entry name" value="Asp"/>
    <property type="match status" value="3"/>
</dbReference>
<dbReference type="PROSITE" id="PS00141">
    <property type="entry name" value="ASP_PROTEASE"/>
    <property type="match status" value="2"/>
</dbReference>
<evidence type="ECO:0000256" key="6">
    <source>
        <dbReference type="ARBA" id="ARBA00022670"/>
    </source>
</evidence>
<evidence type="ECO:0000256" key="11">
    <source>
        <dbReference type="ARBA" id="ARBA00023180"/>
    </source>
</evidence>
<dbReference type="PANTHER" id="PTHR47966">
    <property type="entry name" value="BETA-SITE APP-CLEAVING ENZYME, ISOFORM A-RELATED"/>
    <property type="match status" value="1"/>
</dbReference>
<dbReference type="InterPro" id="IPR033121">
    <property type="entry name" value="PEPTIDASE_A1"/>
</dbReference>
<evidence type="ECO:0000256" key="7">
    <source>
        <dbReference type="ARBA" id="ARBA00022750"/>
    </source>
</evidence>
<comment type="similarity">
    <text evidence="3 13">Belongs to the peptidase A1 family.</text>
</comment>
<protein>
    <recommendedName>
        <fullName evidence="5">Cathepsin D</fullName>
        <ecNumber evidence="4">3.4.23.5</ecNumber>
    </recommendedName>
</protein>
<gene>
    <name evidence="16" type="ORF">APTSU1_000816000</name>
</gene>
<dbReference type="PRINTS" id="PR00792">
    <property type="entry name" value="PEPSIN"/>
</dbReference>
<dbReference type="Gene3D" id="2.40.70.10">
    <property type="entry name" value="Acid Proteases"/>
    <property type="match status" value="2"/>
</dbReference>
<comment type="caution">
    <text evidence="16">The sequence shown here is derived from an EMBL/GenBank/DDBJ whole genome shotgun (WGS) entry which is preliminary data.</text>
</comment>
<evidence type="ECO:0000256" key="5">
    <source>
        <dbReference type="ARBA" id="ARBA00015582"/>
    </source>
</evidence>
<dbReference type="PANTHER" id="PTHR47966:SF42">
    <property type="entry name" value="CATHEPSIN D"/>
    <property type="match status" value="1"/>
</dbReference>
<evidence type="ECO:0000256" key="10">
    <source>
        <dbReference type="ARBA" id="ARBA00023157"/>
    </source>
</evidence>
<dbReference type="InterPro" id="IPR021109">
    <property type="entry name" value="Peptidase_aspartic_dom_sf"/>
</dbReference>
<keyword evidence="14" id="KW-0732">Signal</keyword>
<evidence type="ECO:0000256" key="14">
    <source>
        <dbReference type="SAM" id="SignalP"/>
    </source>
</evidence>
<keyword evidence="17" id="KW-1185">Reference proteome</keyword>
<evidence type="ECO:0000256" key="12">
    <source>
        <dbReference type="ARBA" id="ARBA00023228"/>
    </source>
</evidence>
<dbReference type="InterPro" id="IPR001969">
    <property type="entry name" value="Aspartic_peptidase_AS"/>
</dbReference>
<dbReference type="PROSITE" id="PS51767">
    <property type="entry name" value="PEPTIDASE_A1"/>
    <property type="match status" value="1"/>
</dbReference>
<feature type="chain" id="PRO_5045161237" description="Cathepsin D" evidence="14">
    <location>
        <begin position="21"/>
        <end position="519"/>
    </location>
</feature>
<evidence type="ECO:0000256" key="9">
    <source>
        <dbReference type="ARBA" id="ARBA00023145"/>
    </source>
</evidence>
<evidence type="ECO:0000256" key="13">
    <source>
        <dbReference type="RuleBase" id="RU000454"/>
    </source>
</evidence>
<dbReference type="Pfam" id="PF07966">
    <property type="entry name" value="A1_Propeptide"/>
    <property type="match status" value="1"/>
</dbReference>
<feature type="signal peptide" evidence="14">
    <location>
        <begin position="1"/>
        <end position="20"/>
    </location>
</feature>
<evidence type="ECO:0000256" key="4">
    <source>
        <dbReference type="ARBA" id="ARBA00011930"/>
    </source>
</evidence>
<keyword evidence="11" id="KW-0325">Glycoprotein</keyword>
<dbReference type="SUPFAM" id="SSF50630">
    <property type="entry name" value="Acid proteases"/>
    <property type="match status" value="1"/>
</dbReference>
<keyword evidence="9" id="KW-0865">Zymogen</keyword>
<proteinExistence type="inferred from homology"/>
<reference evidence="16 17" key="1">
    <citation type="submission" date="2024-08" db="EMBL/GenBank/DDBJ databases">
        <title>The draft genome of Apodemus speciosus.</title>
        <authorList>
            <person name="Nabeshima K."/>
            <person name="Suzuki S."/>
            <person name="Onuma M."/>
        </authorList>
    </citation>
    <scope>NUCLEOTIDE SEQUENCE [LARGE SCALE GENOMIC DNA]</scope>
    <source>
        <strain evidence="16">IB14-021</strain>
    </source>
</reference>
<evidence type="ECO:0000256" key="1">
    <source>
        <dbReference type="ARBA" id="ARBA00000585"/>
    </source>
</evidence>